<dbReference type="Proteomes" id="UP001151079">
    <property type="component" value="Unassembled WGS sequence"/>
</dbReference>
<evidence type="ECO:0000313" key="3">
    <source>
        <dbReference type="Proteomes" id="UP001151079"/>
    </source>
</evidence>
<keyword evidence="3" id="KW-1185">Reference proteome</keyword>
<gene>
    <name evidence="2" type="ORF">OIU83_11295</name>
</gene>
<feature type="chain" id="PRO_5040998348" description="Peptidase S74 domain-containing protein" evidence="1">
    <location>
        <begin position="21"/>
        <end position="491"/>
    </location>
</feature>
<protein>
    <recommendedName>
        <fullName evidence="4">Peptidase S74 domain-containing protein</fullName>
    </recommendedName>
</protein>
<comment type="caution">
    <text evidence="2">The sequence shown here is derived from an EMBL/GenBank/DDBJ whole genome shotgun (WGS) entry which is preliminary data.</text>
</comment>
<name>A0A9X3C4M7_9FLAO</name>
<dbReference type="EMBL" id="JAOZEW010000011">
    <property type="protein sequence ID" value="MCV9928244.1"/>
    <property type="molecule type" value="Genomic_DNA"/>
</dbReference>
<feature type="signal peptide" evidence="1">
    <location>
        <begin position="1"/>
        <end position="20"/>
    </location>
</feature>
<proteinExistence type="predicted"/>
<evidence type="ECO:0000313" key="2">
    <source>
        <dbReference type="EMBL" id="MCV9928244.1"/>
    </source>
</evidence>
<dbReference type="RefSeq" id="WP_264206365.1">
    <property type="nucleotide sequence ID" value="NZ_JAOZEW010000011.1"/>
</dbReference>
<evidence type="ECO:0008006" key="4">
    <source>
        <dbReference type="Google" id="ProtNLM"/>
    </source>
</evidence>
<organism evidence="2 3">
    <name type="scientific">Flavobacterium shii</name>
    <dbReference type="NCBI Taxonomy" id="2987687"/>
    <lineage>
        <taxon>Bacteria</taxon>
        <taxon>Pseudomonadati</taxon>
        <taxon>Bacteroidota</taxon>
        <taxon>Flavobacteriia</taxon>
        <taxon>Flavobacteriales</taxon>
        <taxon>Flavobacteriaceae</taxon>
        <taxon>Flavobacterium</taxon>
    </lineage>
</organism>
<sequence length="491" mass="52988">MKKRIFTGLLILSNLLLANAQNTTFNEVAIGLSVPDWGVNIKTNFPGLTGSWNRGFFISNETGLQHLFSIGANGNSVNGISSFTSGFIGTDWDNQFMSFLPNGNIGIGTNNPIEKLNINGGTGDGASFDARMALTKISSTGNILTAKIVLNDADTSFGNLNFKVKTTASKSELEEFYTNALTIKGINAYVGIGTNNPIEKFNINGGIGDGSSFDARMALTKVSSTGNVQSAKIVLSDVDTDFGNLTFKVKTTASKSEIDRFYSDALTIKGSNAYIGVGTNTPIEKLNINGGTGDGTTFDARMALTRVSSTGNVQSAKIVLSDADTNFGNLTFKVKTTASRSEIESFYTDALTIKGSNANVGIGTTNPDEKLTVNGKIHAKEVRIDLLDPMTKVPDYVFANDYKLKSLQEVEEFIKQNSHLPEIPSAKEIEKNGLMLAEMNMSLLKKIEELTLYSIAQEKKINSQAQEIEALKDLALRVTKIESELTHINNK</sequence>
<evidence type="ECO:0000256" key="1">
    <source>
        <dbReference type="SAM" id="SignalP"/>
    </source>
</evidence>
<keyword evidence="1" id="KW-0732">Signal</keyword>
<reference evidence="2" key="1">
    <citation type="submission" date="2022-10" db="EMBL/GenBank/DDBJ databases">
        <title>Two novel species of Flavobacterium.</title>
        <authorList>
            <person name="Liu Q."/>
            <person name="Xin Y.-H."/>
        </authorList>
    </citation>
    <scope>NUCLEOTIDE SEQUENCE</scope>
    <source>
        <strain evidence="2">LS1R49</strain>
    </source>
</reference>
<accession>A0A9X3C4M7</accession>
<dbReference type="AlphaFoldDB" id="A0A9X3C4M7"/>